<evidence type="ECO:0008006" key="4">
    <source>
        <dbReference type="Google" id="ProtNLM"/>
    </source>
</evidence>
<dbReference type="ExpressionAtlas" id="G7K0B9">
    <property type="expression patterns" value="differential"/>
</dbReference>
<dbReference type="HOGENOM" id="CLU_1996058_0_0_1"/>
<name>G7K0B9_MEDTR</name>
<evidence type="ECO:0000313" key="3">
    <source>
        <dbReference type="Proteomes" id="UP000002051"/>
    </source>
</evidence>
<proteinExistence type="predicted"/>
<dbReference type="AlphaFoldDB" id="G7K0B9"/>
<dbReference type="Proteomes" id="UP000002051">
    <property type="component" value="Unassembled WGS sequence"/>
</dbReference>
<keyword evidence="3" id="KW-1185">Reference proteome</keyword>
<dbReference type="eggNOG" id="KOG1310">
    <property type="taxonomic scope" value="Eukaryota"/>
</dbReference>
<dbReference type="STRING" id="3880.G7K0B9"/>
<organism evidence="1 3">
    <name type="scientific">Medicago truncatula</name>
    <name type="common">Barrel medic</name>
    <name type="synonym">Medicago tribuloides</name>
    <dbReference type="NCBI Taxonomy" id="3880"/>
    <lineage>
        <taxon>Eukaryota</taxon>
        <taxon>Viridiplantae</taxon>
        <taxon>Streptophyta</taxon>
        <taxon>Embryophyta</taxon>
        <taxon>Tracheophyta</taxon>
        <taxon>Spermatophyta</taxon>
        <taxon>Magnoliopsida</taxon>
        <taxon>eudicotyledons</taxon>
        <taxon>Gunneridae</taxon>
        <taxon>Pentapetalae</taxon>
        <taxon>rosids</taxon>
        <taxon>fabids</taxon>
        <taxon>Fabales</taxon>
        <taxon>Fabaceae</taxon>
        <taxon>Papilionoideae</taxon>
        <taxon>50 kb inversion clade</taxon>
        <taxon>NPAAA clade</taxon>
        <taxon>Hologalegina</taxon>
        <taxon>IRL clade</taxon>
        <taxon>Trifolieae</taxon>
        <taxon>Medicago</taxon>
    </lineage>
</organism>
<dbReference type="EMBL" id="KL404062">
    <property type="protein sequence ID" value="KEH15333.1"/>
    <property type="molecule type" value="Genomic_DNA"/>
</dbReference>
<dbReference type="SUPFAM" id="SSF50978">
    <property type="entry name" value="WD40 repeat-like"/>
    <property type="match status" value="1"/>
</dbReference>
<dbReference type="Gene3D" id="2.130.10.10">
    <property type="entry name" value="YVTN repeat-like/Quinoprotein amine dehydrogenase"/>
    <property type="match status" value="1"/>
</dbReference>
<dbReference type="EnsemblPlants" id="KEH15333">
    <property type="protein sequence ID" value="KEH15333"/>
    <property type="gene ID" value="MTR_1338s0010"/>
</dbReference>
<dbReference type="InterPro" id="IPR036322">
    <property type="entry name" value="WD40_repeat_dom_sf"/>
</dbReference>
<evidence type="ECO:0000313" key="1">
    <source>
        <dbReference type="EMBL" id="KEH15333.1"/>
    </source>
</evidence>
<evidence type="ECO:0000313" key="2">
    <source>
        <dbReference type="EnsemblPlants" id="KEH15333"/>
    </source>
</evidence>
<dbReference type="PaxDb" id="3880-AES97319"/>
<reference evidence="1 3" key="2">
    <citation type="journal article" date="2014" name="BMC Genomics">
        <title>An improved genome release (version Mt4.0) for the model legume Medicago truncatula.</title>
        <authorList>
            <person name="Tang H."/>
            <person name="Krishnakumar V."/>
            <person name="Bidwell S."/>
            <person name="Rosen B."/>
            <person name="Chan A."/>
            <person name="Zhou S."/>
            <person name="Gentzbittel L."/>
            <person name="Childs K.L."/>
            <person name="Yandell M."/>
            <person name="Gundlach H."/>
            <person name="Mayer K.F."/>
            <person name="Schwartz D.C."/>
            <person name="Town C.D."/>
        </authorList>
    </citation>
    <scope>GENOME REANNOTATION</scope>
    <source>
        <strain evidence="1">A17</strain>
        <strain evidence="2 3">cv. Jemalong A17</strain>
    </source>
</reference>
<dbReference type="InterPro" id="IPR015943">
    <property type="entry name" value="WD40/YVTN_repeat-like_dom_sf"/>
</dbReference>
<accession>G7K0B9</accession>
<protein>
    <recommendedName>
        <fullName evidence="4">Transcription factor WD40-like family</fullName>
    </recommendedName>
</protein>
<reference evidence="2" key="3">
    <citation type="submission" date="2015-06" db="UniProtKB">
        <authorList>
            <consortium name="EnsemblPlants"/>
        </authorList>
    </citation>
    <scope>IDENTIFICATION</scope>
    <source>
        <strain evidence="2">cv. Jemalong A17</strain>
    </source>
</reference>
<sequence length="125" mass="14557">MINCFQKYNLNWRRWWPTRITKEAYGSYILAYNAHSVKGIFNVRLFNRSCISVNGLDDNSITPSENLPIPHSTRVKKLAVSYGNPNVVWSGSEDGTLRHHDFWEDTSCSSHLLQDHHTKSLTMFW</sequence>
<reference evidence="1 3" key="1">
    <citation type="journal article" date="2011" name="Nature">
        <title>The Medicago genome provides insight into the evolution of rhizobial symbioses.</title>
        <authorList>
            <person name="Young N.D."/>
            <person name="Debelle F."/>
            <person name="Oldroyd G.E."/>
            <person name="Geurts R."/>
            <person name="Cannon S.B."/>
            <person name="Udvardi M.K."/>
            <person name="Benedito V.A."/>
            <person name="Mayer K.F."/>
            <person name="Gouzy J."/>
            <person name="Schoof H."/>
            <person name="Van de Peer Y."/>
            <person name="Proost S."/>
            <person name="Cook D.R."/>
            <person name="Meyers B.C."/>
            <person name="Spannagl M."/>
            <person name="Cheung F."/>
            <person name="De Mita S."/>
            <person name="Krishnakumar V."/>
            <person name="Gundlach H."/>
            <person name="Zhou S."/>
            <person name="Mudge J."/>
            <person name="Bharti A.K."/>
            <person name="Murray J.D."/>
            <person name="Naoumkina M.A."/>
            <person name="Rosen B."/>
            <person name="Silverstein K.A."/>
            <person name="Tang H."/>
            <person name="Rombauts S."/>
            <person name="Zhao P.X."/>
            <person name="Zhou P."/>
            <person name="Barbe V."/>
            <person name="Bardou P."/>
            <person name="Bechner M."/>
            <person name="Bellec A."/>
            <person name="Berger A."/>
            <person name="Berges H."/>
            <person name="Bidwell S."/>
            <person name="Bisseling T."/>
            <person name="Choisne N."/>
            <person name="Couloux A."/>
            <person name="Denny R."/>
            <person name="Deshpande S."/>
            <person name="Dai X."/>
            <person name="Doyle J.J."/>
            <person name="Dudez A.M."/>
            <person name="Farmer A.D."/>
            <person name="Fouteau S."/>
            <person name="Franken C."/>
            <person name="Gibelin C."/>
            <person name="Gish J."/>
            <person name="Goldstein S."/>
            <person name="Gonzalez A.J."/>
            <person name="Green P.J."/>
            <person name="Hallab A."/>
            <person name="Hartog M."/>
            <person name="Hua A."/>
            <person name="Humphray S.J."/>
            <person name="Jeong D.H."/>
            <person name="Jing Y."/>
            <person name="Jocker A."/>
            <person name="Kenton S.M."/>
            <person name="Kim D.J."/>
            <person name="Klee K."/>
            <person name="Lai H."/>
            <person name="Lang C."/>
            <person name="Lin S."/>
            <person name="Macmil S.L."/>
            <person name="Magdelenat G."/>
            <person name="Matthews L."/>
            <person name="McCorrison J."/>
            <person name="Monaghan E.L."/>
            <person name="Mun J.H."/>
            <person name="Najar F.Z."/>
            <person name="Nicholson C."/>
            <person name="Noirot C."/>
            <person name="O'Bleness M."/>
            <person name="Paule C.R."/>
            <person name="Poulain J."/>
            <person name="Prion F."/>
            <person name="Qin B."/>
            <person name="Qu C."/>
            <person name="Retzel E.F."/>
            <person name="Riddle C."/>
            <person name="Sallet E."/>
            <person name="Samain S."/>
            <person name="Samson N."/>
            <person name="Sanders I."/>
            <person name="Saurat O."/>
            <person name="Scarpelli C."/>
            <person name="Schiex T."/>
            <person name="Segurens B."/>
            <person name="Severin A.J."/>
            <person name="Sherrier D.J."/>
            <person name="Shi R."/>
            <person name="Sims S."/>
            <person name="Singer S.R."/>
            <person name="Sinharoy S."/>
            <person name="Sterck L."/>
            <person name="Viollet A."/>
            <person name="Wang B.B."/>
            <person name="Wang K."/>
            <person name="Wang M."/>
            <person name="Wang X."/>
            <person name="Warfsmann J."/>
            <person name="Weissenbach J."/>
            <person name="White D.D."/>
            <person name="White J.D."/>
            <person name="Wiley G.B."/>
            <person name="Wincker P."/>
            <person name="Xing Y."/>
            <person name="Yang L."/>
            <person name="Yao Z."/>
            <person name="Ying F."/>
            <person name="Zhai J."/>
            <person name="Zhou L."/>
            <person name="Zuber A."/>
            <person name="Denarie J."/>
            <person name="Dixon R.A."/>
            <person name="May G.D."/>
            <person name="Schwartz D.C."/>
            <person name="Rogers J."/>
            <person name="Quetier F."/>
            <person name="Town C.D."/>
            <person name="Roe B.A."/>
        </authorList>
    </citation>
    <scope>NUCLEOTIDE SEQUENCE [LARGE SCALE GENOMIC DNA]</scope>
    <source>
        <strain evidence="1">A17</strain>
        <strain evidence="2 3">cv. Jemalong A17</strain>
    </source>
</reference>
<gene>
    <name evidence="1" type="ORF">MTR_1338s0010</name>
</gene>